<evidence type="ECO:0000313" key="4">
    <source>
        <dbReference type="Proteomes" id="UP000192674"/>
    </source>
</evidence>
<accession>A0A1W2FVK6</accession>
<keyword evidence="4" id="KW-1185">Reference proteome</keyword>
<keyword evidence="1" id="KW-0808">Transferase</keyword>
<protein>
    <recommendedName>
        <fullName evidence="2">Histidine kinase/HSP90-like ATPase domain-containing protein</fullName>
    </recommendedName>
</protein>
<proteinExistence type="predicted"/>
<sequence>MSTQPWSAARGDPTQTDVRCDLDAVTSRDVRRRVRDLLTGHAGVVVDDAVLVVDELVSNALCHAVAPRVCRLSLADQGRCLRIEVDDGSPEQPRMRTPDRHGGRGLVLVDRLASSWGVRHHGHHKTVWAELVLIRPGSSGHAPHLAPARHWPTLR</sequence>
<organism evidence="3 4">
    <name type="scientific">Kibdelosporangium aridum</name>
    <dbReference type="NCBI Taxonomy" id="2030"/>
    <lineage>
        <taxon>Bacteria</taxon>
        <taxon>Bacillati</taxon>
        <taxon>Actinomycetota</taxon>
        <taxon>Actinomycetes</taxon>
        <taxon>Pseudonocardiales</taxon>
        <taxon>Pseudonocardiaceae</taxon>
        <taxon>Kibdelosporangium</taxon>
    </lineage>
</organism>
<dbReference type="SUPFAM" id="SSF55874">
    <property type="entry name" value="ATPase domain of HSP90 chaperone/DNA topoisomerase II/histidine kinase"/>
    <property type="match status" value="1"/>
</dbReference>
<dbReference type="Gene3D" id="3.30.565.10">
    <property type="entry name" value="Histidine kinase-like ATPase, C-terminal domain"/>
    <property type="match status" value="1"/>
</dbReference>
<dbReference type="CDD" id="cd16936">
    <property type="entry name" value="HATPase_RsbW-like"/>
    <property type="match status" value="1"/>
</dbReference>
<gene>
    <name evidence="3" type="ORF">SAMN05661093_09528</name>
</gene>
<dbReference type="InterPro" id="IPR003594">
    <property type="entry name" value="HATPase_dom"/>
</dbReference>
<keyword evidence="1" id="KW-0723">Serine/threonine-protein kinase</keyword>
<feature type="domain" description="Histidine kinase/HSP90-like ATPase" evidence="2">
    <location>
        <begin position="28"/>
        <end position="129"/>
    </location>
</feature>
<name>A0A1W2FVK6_KIBAR</name>
<dbReference type="PANTHER" id="PTHR35526">
    <property type="entry name" value="ANTI-SIGMA-F FACTOR RSBW-RELATED"/>
    <property type="match status" value="1"/>
</dbReference>
<evidence type="ECO:0000313" key="3">
    <source>
        <dbReference type="EMBL" id="SMD25950.1"/>
    </source>
</evidence>
<dbReference type="InterPro" id="IPR036890">
    <property type="entry name" value="HATPase_C_sf"/>
</dbReference>
<reference evidence="3 4" key="1">
    <citation type="submission" date="2017-04" db="EMBL/GenBank/DDBJ databases">
        <authorList>
            <person name="Afonso C.L."/>
            <person name="Miller P.J."/>
            <person name="Scott M.A."/>
            <person name="Spackman E."/>
            <person name="Goraichik I."/>
            <person name="Dimitrov K.M."/>
            <person name="Suarez D.L."/>
            <person name="Swayne D.E."/>
        </authorList>
    </citation>
    <scope>NUCLEOTIDE SEQUENCE [LARGE SCALE GENOMIC DNA]</scope>
    <source>
        <strain evidence="3 4">DSM 43828</strain>
    </source>
</reference>
<dbReference type="EMBL" id="FWXV01000012">
    <property type="protein sequence ID" value="SMD25950.1"/>
    <property type="molecule type" value="Genomic_DNA"/>
</dbReference>
<evidence type="ECO:0000259" key="2">
    <source>
        <dbReference type="Pfam" id="PF13581"/>
    </source>
</evidence>
<keyword evidence="1" id="KW-0418">Kinase</keyword>
<dbReference type="Proteomes" id="UP000192674">
    <property type="component" value="Unassembled WGS sequence"/>
</dbReference>
<dbReference type="AlphaFoldDB" id="A0A1W2FVK6"/>
<dbReference type="GO" id="GO:0004674">
    <property type="term" value="F:protein serine/threonine kinase activity"/>
    <property type="evidence" value="ECO:0007669"/>
    <property type="project" value="UniProtKB-KW"/>
</dbReference>
<dbReference type="Pfam" id="PF13581">
    <property type="entry name" value="HATPase_c_2"/>
    <property type="match status" value="1"/>
</dbReference>
<dbReference type="InterPro" id="IPR050267">
    <property type="entry name" value="Anti-sigma-factor_SerPK"/>
</dbReference>
<dbReference type="PANTHER" id="PTHR35526:SF3">
    <property type="entry name" value="ANTI-SIGMA-F FACTOR RSBW"/>
    <property type="match status" value="1"/>
</dbReference>
<evidence type="ECO:0000256" key="1">
    <source>
        <dbReference type="ARBA" id="ARBA00022527"/>
    </source>
</evidence>